<evidence type="ECO:0008006" key="4">
    <source>
        <dbReference type="Google" id="ProtNLM"/>
    </source>
</evidence>
<protein>
    <recommendedName>
        <fullName evidence="4">DUF4367 domain-containing protein</fullName>
    </recommendedName>
</protein>
<gene>
    <name evidence="2" type="ORF">SD71_09060</name>
</gene>
<dbReference type="EMBL" id="JXAL01000014">
    <property type="protein sequence ID" value="KIL36121.1"/>
    <property type="molecule type" value="Genomic_DNA"/>
</dbReference>
<sequence length="266" mass="30432">MALDRFEEKLRDGLGKGTEASLMMKEEIWRNIRSTIESEPLEMNLGKPEVNRRTERRRKTALYAGSIAAAVLIMFVIAPAQPTQALISQIKDWFAPSKVVEQQIEGIPSKSNATLHEGKSGYVIYFDKKMYKMTTVDGKDRIVPTRHTDERYPEVYMEITQQTQSPDKAAEGIHTQLKHYPTVSEVREVQLPIPAREIHAVGGKGGKAWNDEVVRFYVFDNNKGGSFVIRQQYFLEAEEGHGERFKQMLKEFHITDEKNGTGEKQR</sequence>
<feature type="transmembrane region" description="Helical" evidence="1">
    <location>
        <begin position="61"/>
        <end position="80"/>
    </location>
</feature>
<dbReference type="Proteomes" id="UP000054526">
    <property type="component" value="Unassembled WGS sequence"/>
</dbReference>
<proteinExistence type="predicted"/>
<name>A0ABR5A4Z4_9BACL</name>
<keyword evidence="1" id="KW-0812">Transmembrane</keyword>
<evidence type="ECO:0000313" key="2">
    <source>
        <dbReference type="EMBL" id="KIL36121.1"/>
    </source>
</evidence>
<comment type="caution">
    <text evidence="2">The sequence shown here is derived from an EMBL/GenBank/DDBJ whole genome shotgun (WGS) entry which is preliminary data.</text>
</comment>
<keyword evidence="3" id="KW-1185">Reference proteome</keyword>
<accession>A0ABR5A4Z4</accession>
<evidence type="ECO:0000313" key="3">
    <source>
        <dbReference type="Proteomes" id="UP000054526"/>
    </source>
</evidence>
<evidence type="ECO:0000256" key="1">
    <source>
        <dbReference type="SAM" id="Phobius"/>
    </source>
</evidence>
<organism evidence="2 3">
    <name type="scientific">Cohnella kolymensis</name>
    <dbReference type="NCBI Taxonomy" id="1590652"/>
    <lineage>
        <taxon>Bacteria</taxon>
        <taxon>Bacillati</taxon>
        <taxon>Bacillota</taxon>
        <taxon>Bacilli</taxon>
        <taxon>Bacillales</taxon>
        <taxon>Paenibacillaceae</taxon>
        <taxon>Cohnella</taxon>
    </lineage>
</organism>
<keyword evidence="1" id="KW-0472">Membrane</keyword>
<keyword evidence="1" id="KW-1133">Transmembrane helix</keyword>
<dbReference type="RefSeq" id="WP_041062091.1">
    <property type="nucleotide sequence ID" value="NZ_JXAL01000014.1"/>
</dbReference>
<reference evidence="2 3" key="1">
    <citation type="submission" date="2014-12" db="EMBL/GenBank/DDBJ databases">
        <title>Draft genome sequence of Cohnella kolymensis strain B-2846.</title>
        <authorList>
            <person name="Karlyshev A.V."/>
            <person name="Kudryashova E.B."/>
        </authorList>
    </citation>
    <scope>NUCLEOTIDE SEQUENCE [LARGE SCALE GENOMIC DNA]</scope>
    <source>
        <strain evidence="2 3">VKM B-2846</strain>
    </source>
</reference>